<protein>
    <recommendedName>
        <fullName evidence="2">Carboxylesterase type B domain-containing protein</fullName>
    </recommendedName>
</protein>
<name>A0AAV6TPR8_9ARAC</name>
<gene>
    <name evidence="3" type="ORF">JTE90_001487</name>
</gene>
<feature type="domain" description="Carboxylesterase type B" evidence="2">
    <location>
        <begin position="7"/>
        <end position="152"/>
    </location>
</feature>
<dbReference type="InterPro" id="IPR029058">
    <property type="entry name" value="AB_hydrolase_fold"/>
</dbReference>
<organism evidence="3 4">
    <name type="scientific">Oedothorax gibbosus</name>
    <dbReference type="NCBI Taxonomy" id="931172"/>
    <lineage>
        <taxon>Eukaryota</taxon>
        <taxon>Metazoa</taxon>
        <taxon>Ecdysozoa</taxon>
        <taxon>Arthropoda</taxon>
        <taxon>Chelicerata</taxon>
        <taxon>Arachnida</taxon>
        <taxon>Araneae</taxon>
        <taxon>Araneomorphae</taxon>
        <taxon>Entelegynae</taxon>
        <taxon>Araneoidea</taxon>
        <taxon>Linyphiidae</taxon>
        <taxon>Erigoninae</taxon>
        <taxon>Oedothorax</taxon>
    </lineage>
</organism>
<evidence type="ECO:0000256" key="1">
    <source>
        <dbReference type="ARBA" id="ARBA00023180"/>
    </source>
</evidence>
<feature type="non-terminal residue" evidence="3">
    <location>
        <position position="1"/>
    </location>
</feature>
<dbReference type="InterPro" id="IPR002018">
    <property type="entry name" value="CarbesteraseB"/>
</dbReference>
<dbReference type="InterPro" id="IPR050309">
    <property type="entry name" value="Type-B_Carboxylest/Lipase"/>
</dbReference>
<reference evidence="3 4" key="1">
    <citation type="journal article" date="2022" name="Nat. Ecol. Evol.">
        <title>A masculinizing supergene underlies an exaggerated male reproductive morph in a spider.</title>
        <authorList>
            <person name="Hendrickx F."/>
            <person name="De Corte Z."/>
            <person name="Sonet G."/>
            <person name="Van Belleghem S.M."/>
            <person name="Kostlbacher S."/>
            <person name="Vangestel C."/>
        </authorList>
    </citation>
    <scope>NUCLEOTIDE SEQUENCE [LARGE SCALE GENOMIC DNA]</scope>
    <source>
        <strain evidence="3">W744_W776</strain>
    </source>
</reference>
<dbReference type="InterPro" id="IPR019819">
    <property type="entry name" value="Carboxylesterase_B_CS"/>
</dbReference>
<dbReference type="Proteomes" id="UP000827092">
    <property type="component" value="Unassembled WGS sequence"/>
</dbReference>
<keyword evidence="4" id="KW-1185">Reference proteome</keyword>
<evidence type="ECO:0000313" key="4">
    <source>
        <dbReference type="Proteomes" id="UP000827092"/>
    </source>
</evidence>
<sequence>FDLDPGQSEDCLYLNIWAPADTGYWKRPVKIFIHGGGWFEGGSNRMNYYNGFPAAVDTLDEDGNLKLDGIVVVTMNYRLGALGFLSAMTSVYPGNLALSDIGKAYEWVQNNIQHFGGDYGDGKAKEKDRYPKYPMTIVGHGCGALAVSLLQMPTEYLFRRGTSNQYQQVVLDGMSILTLKVLFF</sequence>
<proteinExistence type="predicted"/>
<accession>A0AAV6TPR8</accession>
<keyword evidence="1" id="KW-0325">Glycoprotein</keyword>
<evidence type="ECO:0000313" key="3">
    <source>
        <dbReference type="EMBL" id="KAG8173390.1"/>
    </source>
</evidence>
<dbReference type="PROSITE" id="PS00941">
    <property type="entry name" value="CARBOXYLESTERASE_B_2"/>
    <property type="match status" value="1"/>
</dbReference>
<dbReference type="AlphaFoldDB" id="A0AAV6TPR8"/>
<evidence type="ECO:0000259" key="2">
    <source>
        <dbReference type="Pfam" id="PF00135"/>
    </source>
</evidence>
<dbReference type="EMBL" id="JAFNEN010001812">
    <property type="protein sequence ID" value="KAG8173390.1"/>
    <property type="molecule type" value="Genomic_DNA"/>
</dbReference>
<dbReference type="SUPFAM" id="SSF53474">
    <property type="entry name" value="alpha/beta-Hydrolases"/>
    <property type="match status" value="1"/>
</dbReference>
<dbReference type="PANTHER" id="PTHR11559">
    <property type="entry name" value="CARBOXYLESTERASE"/>
    <property type="match status" value="1"/>
</dbReference>
<dbReference type="Pfam" id="PF00135">
    <property type="entry name" value="COesterase"/>
    <property type="match status" value="1"/>
</dbReference>
<comment type="caution">
    <text evidence="3">The sequence shown here is derived from an EMBL/GenBank/DDBJ whole genome shotgun (WGS) entry which is preliminary data.</text>
</comment>
<dbReference type="Gene3D" id="3.40.50.1820">
    <property type="entry name" value="alpha/beta hydrolase"/>
    <property type="match status" value="1"/>
</dbReference>